<evidence type="ECO:0000259" key="2">
    <source>
        <dbReference type="Pfam" id="PF09588"/>
    </source>
</evidence>
<evidence type="ECO:0000313" key="4">
    <source>
        <dbReference type="Proteomes" id="UP000298416"/>
    </source>
</evidence>
<dbReference type="GO" id="GO:0006281">
    <property type="term" value="P:DNA repair"/>
    <property type="evidence" value="ECO:0007669"/>
    <property type="project" value="UniProtKB-ARBA"/>
</dbReference>
<dbReference type="PANTHER" id="PTHR34548">
    <property type="entry name" value="PROTEIN TIC 21, CHLOROPLASTIC"/>
    <property type="match status" value="1"/>
</dbReference>
<comment type="caution">
    <text evidence="3">The sequence shown here is derived from an EMBL/GenBank/DDBJ whole genome shotgun (WGS) entry which is preliminary data.</text>
</comment>
<dbReference type="EMBL" id="PNBA02001171">
    <property type="protein sequence ID" value="KAG6382227.1"/>
    <property type="molecule type" value="Genomic_DNA"/>
</dbReference>
<dbReference type="InterPro" id="IPR011604">
    <property type="entry name" value="PDDEXK-like_dom_sf"/>
</dbReference>
<dbReference type="CDD" id="cd22343">
    <property type="entry name" value="PDDEXK_lambda_exonuclease-like"/>
    <property type="match status" value="1"/>
</dbReference>
<dbReference type="AlphaFoldDB" id="A0A8X8YT37"/>
<proteinExistence type="predicted"/>
<dbReference type="Pfam" id="PF09588">
    <property type="entry name" value="YqaJ"/>
    <property type="match status" value="1"/>
</dbReference>
<feature type="transmembrane region" description="Helical" evidence="1">
    <location>
        <begin position="522"/>
        <end position="546"/>
    </location>
</feature>
<dbReference type="PANTHER" id="PTHR34548:SF2">
    <property type="entry name" value="PROTEIN TIC 21, CHLOROPLASTIC"/>
    <property type="match status" value="1"/>
</dbReference>
<feature type="domain" description="YqaJ viral recombinase" evidence="2">
    <location>
        <begin position="183"/>
        <end position="322"/>
    </location>
</feature>
<protein>
    <recommendedName>
        <fullName evidence="2">YqaJ viral recombinase domain-containing protein</fullName>
    </recommendedName>
</protein>
<sequence length="693" mass="77082">MPPLLRLLPIDVLPSASTRSISKEWPRRLKQEQRSCRCLPPPRTSSFRRRPLRLKPTLCAALYIRYMTRHANWSITSLNLEFHVLVVAEIAKLLALMVVYVRVRFLALSSWFLLLIPVNNLRKSISSVGYSEFNNHICNFEKVPVSFFHGNLRRYSGSSSLESFSSKTHDFNQSSGVQHWFKNWQHLRKNKLTASTFALAIGFWPRGRARLWLEKLGTIEPFSGNLATCWSNINEEVALEKYKLLTGNTVSYPEFQVYGEKNPADNWLAASPDGATDSYIYGLPSHGVLEIKCPFFGGEMSKAEPWKRVPLHYIPQAQGLMEIFDRDWMDMYVWTLNGSSLLRIHRNLEYWDTMKIALSDFWWKHVQPAQEICNRTVITNPLIELSSCGGRMIEDFGIDAWKEDKIVWLQDTDPNMEFEQIQIGVANHVIGQNPSSLVADQLSAGEPNSGDAVILRAVRGTGELEYDIGPVVVEGGRVVSCGWGEVVGVPKALIEEGEAASRVSKRLEKTSRYFKRLGSFGFWGQLVCTVVAAVILSFSVVITGKITSPPTFYATAGGIAAAFISVFWSFGYIRLSDRLRKTATDPSKAPPRADVVRSLQNGIGVNVLGIGAAILGMQATVGLLVAKALTTSATPYYQGIASGNSPVLALDVFLVQASANTIMSHFIGLVCSLELLRSVTLPSSETVLIPKIA</sequence>
<dbReference type="SUPFAM" id="SSF52980">
    <property type="entry name" value="Restriction endonuclease-like"/>
    <property type="match status" value="1"/>
</dbReference>
<dbReference type="Gene3D" id="3.90.320.10">
    <property type="match status" value="1"/>
</dbReference>
<keyword evidence="1" id="KW-0472">Membrane</keyword>
<dbReference type="InterPro" id="IPR019080">
    <property type="entry name" value="YqaJ_viral_recombinase"/>
</dbReference>
<gene>
    <name evidence="3" type="ORF">SASPL_158140</name>
</gene>
<keyword evidence="1" id="KW-1133">Transmembrane helix</keyword>
<dbReference type="Pfam" id="PF12263">
    <property type="entry name" value="DUF3611"/>
    <property type="match status" value="1"/>
</dbReference>
<evidence type="ECO:0000256" key="1">
    <source>
        <dbReference type="SAM" id="Phobius"/>
    </source>
</evidence>
<keyword evidence="1" id="KW-0812">Transmembrane</keyword>
<dbReference type="InterPro" id="IPR011335">
    <property type="entry name" value="Restrct_endonuc-II-like"/>
</dbReference>
<reference evidence="3" key="1">
    <citation type="submission" date="2018-01" db="EMBL/GenBank/DDBJ databases">
        <authorList>
            <person name="Mao J.F."/>
        </authorList>
    </citation>
    <scope>NUCLEOTIDE SEQUENCE</scope>
    <source>
        <strain evidence="3">Huo1</strain>
        <tissue evidence="3">Leaf</tissue>
    </source>
</reference>
<dbReference type="Proteomes" id="UP000298416">
    <property type="component" value="Unassembled WGS sequence"/>
</dbReference>
<reference evidence="3" key="2">
    <citation type="submission" date="2020-08" db="EMBL/GenBank/DDBJ databases">
        <title>Plant Genome Project.</title>
        <authorList>
            <person name="Zhang R.-G."/>
        </authorList>
    </citation>
    <scope>NUCLEOTIDE SEQUENCE</scope>
    <source>
        <strain evidence="3">Huo1</strain>
        <tissue evidence="3">Leaf</tissue>
    </source>
</reference>
<evidence type="ECO:0000313" key="3">
    <source>
        <dbReference type="EMBL" id="KAG6382227.1"/>
    </source>
</evidence>
<accession>A0A8X8YT37</accession>
<name>A0A8X8YT37_SALSN</name>
<keyword evidence="4" id="KW-1185">Reference proteome</keyword>
<dbReference type="InterPro" id="IPR022051">
    <property type="entry name" value="DUF3611"/>
</dbReference>
<organism evidence="3">
    <name type="scientific">Salvia splendens</name>
    <name type="common">Scarlet sage</name>
    <dbReference type="NCBI Taxonomy" id="180675"/>
    <lineage>
        <taxon>Eukaryota</taxon>
        <taxon>Viridiplantae</taxon>
        <taxon>Streptophyta</taxon>
        <taxon>Embryophyta</taxon>
        <taxon>Tracheophyta</taxon>
        <taxon>Spermatophyta</taxon>
        <taxon>Magnoliopsida</taxon>
        <taxon>eudicotyledons</taxon>
        <taxon>Gunneridae</taxon>
        <taxon>Pentapetalae</taxon>
        <taxon>asterids</taxon>
        <taxon>lamiids</taxon>
        <taxon>Lamiales</taxon>
        <taxon>Lamiaceae</taxon>
        <taxon>Nepetoideae</taxon>
        <taxon>Mentheae</taxon>
        <taxon>Salviinae</taxon>
        <taxon>Salvia</taxon>
        <taxon>Salvia subgen. Calosphace</taxon>
        <taxon>core Calosphace</taxon>
    </lineage>
</organism>
<feature type="transmembrane region" description="Helical" evidence="1">
    <location>
        <begin position="552"/>
        <end position="573"/>
    </location>
</feature>